<evidence type="ECO:0000313" key="2">
    <source>
        <dbReference type="Proteomes" id="UP000176751"/>
    </source>
</evidence>
<dbReference type="AlphaFoldDB" id="A0A1F5HG75"/>
<dbReference type="Proteomes" id="UP000176751">
    <property type="component" value="Unassembled WGS sequence"/>
</dbReference>
<organism evidence="1 2">
    <name type="scientific">Candidatus Curtissbacteria bacterium RIFOXYA1_FULL_41_14</name>
    <dbReference type="NCBI Taxonomy" id="1797737"/>
    <lineage>
        <taxon>Bacteria</taxon>
        <taxon>Candidatus Curtissiibacteriota</taxon>
    </lineage>
</organism>
<gene>
    <name evidence="1" type="ORF">A2196_04060</name>
</gene>
<dbReference type="EMBL" id="MFCA01000004">
    <property type="protein sequence ID" value="OGE03120.1"/>
    <property type="molecule type" value="Genomic_DNA"/>
</dbReference>
<accession>A0A1F5HG75</accession>
<name>A0A1F5HG75_9BACT</name>
<evidence type="ECO:0000313" key="1">
    <source>
        <dbReference type="EMBL" id="OGE03120.1"/>
    </source>
</evidence>
<comment type="caution">
    <text evidence="1">The sequence shown here is derived from an EMBL/GenBank/DDBJ whole genome shotgun (WGS) entry which is preliminary data.</text>
</comment>
<reference evidence="1 2" key="1">
    <citation type="journal article" date="2016" name="Nat. Commun.">
        <title>Thousands of microbial genomes shed light on interconnected biogeochemical processes in an aquifer system.</title>
        <authorList>
            <person name="Anantharaman K."/>
            <person name="Brown C.T."/>
            <person name="Hug L.A."/>
            <person name="Sharon I."/>
            <person name="Castelle C.J."/>
            <person name="Probst A.J."/>
            <person name="Thomas B.C."/>
            <person name="Singh A."/>
            <person name="Wilkins M.J."/>
            <person name="Karaoz U."/>
            <person name="Brodie E.L."/>
            <person name="Williams K.H."/>
            <person name="Hubbard S.S."/>
            <person name="Banfield J.F."/>
        </authorList>
    </citation>
    <scope>NUCLEOTIDE SEQUENCE [LARGE SCALE GENOMIC DNA]</scope>
</reference>
<proteinExistence type="predicted"/>
<sequence>MKPLSQWPFWKLNGMGHIYAFNGCLGATHRRRTWRAAISTGELPSSFDPVISEWGNPLVHGTGVLKSLKYLKLLRGSCAVHEHPFAN</sequence>
<protein>
    <submittedName>
        <fullName evidence="1">Uncharacterized protein</fullName>
    </submittedName>
</protein>